<dbReference type="RefSeq" id="WP_152887762.1">
    <property type="nucleotide sequence ID" value="NZ_WHJC01000022.1"/>
</dbReference>
<dbReference type="InterPro" id="IPR008991">
    <property type="entry name" value="Translation_prot_SH3-like_sf"/>
</dbReference>
<name>A0A6I1MK46_9CLOT</name>
<evidence type="ECO:0008006" key="3">
    <source>
        <dbReference type="Google" id="ProtNLM"/>
    </source>
</evidence>
<dbReference type="SUPFAM" id="SSF50104">
    <property type="entry name" value="Translation proteins SH3-like domain"/>
    <property type="match status" value="1"/>
</dbReference>
<dbReference type="Gene3D" id="2.30.30.30">
    <property type="match status" value="1"/>
</dbReference>
<evidence type="ECO:0000313" key="1">
    <source>
        <dbReference type="EMBL" id="MPQ42808.1"/>
    </source>
</evidence>
<dbReference type="Proteomes" id="UP000430345">
    <property type="component" value="Unassembled WGS sequence"/>
</dbReference>
<accession>A0A6I1MK46</accession>
<dbReference type="InterPro" id="IPR014722">
    <property type="entry name" value="Rib_uL2_dom2"/>
</dbReference>
<organism evidence="1 2">
    <name type="scientific">Clostridium tarantellae</name>
    <dbReference type="NCBI Taxonomy" id="39493"/>
    <lineage>
        <taxon>Bacteria</taxon>
        <taxon>Bacillati</taxon>
        <taxon>Bacillota</taxon>
        <taxon>Clostridia</taxon>
        <taxon>Eubacteriales</taxon>
        <taxon>Clostridiaceae</taxon>
        <taxon>Clostridium</taxon>
    </lineage>
</organism>
<protein>
    <recommendedName>
        <fullName evidence="3">RNA-binding protein</fullName>
    </recommendedName>
</protein>
<evidence type="ECO:0000313" key="2">
    <source>
        <dbReference type="Proteomes" id="UP000430345"/>
    </source>
</evidence>
<dbReference type="EMBL" id="WHJC01000022">
    <property type="protein sequence ID" value="MPQ42808.1"/>
    <property type="molecule type" value="Genomic_DNA"/>
</dbReference>
<sequence>MQNNNLIGRLVISKAGRDKDSLYLIVNIVDKNYVLVANGYNKTHNMPKKKKLKHLLLTDVISDDIKLSILSQNKNIDLKIKKFIKLNGTIKEV</sequence>
<dbReference type="AlphaFoldDB" id="A0A6I1MK46"/>
<keyword evidence="2" id="KW-1185">Reference proteome</keyword>
<gene>
    <name evidence="1" type="ORF">GBZ86_03450</name>
</gene>
<comment type="caution">
    <text evidence="1">The sequence shown here is derived from an EMBL/GenBank/DDBJ whole genome shotgun (WGS) entry which is preliminary data.</text>
</comment>
<proteinExistence type="predicted"/>
<dbReference type="OrthoDB" id="1683515at2"/>
<reference evidence="1 2" key="1">
    <citation type="submission" date="2019-10" db="EMBL/GenBank/DDBJ databases">
        <title>The Genome Sequence of Clostridium tarantellae Isolated from Fish Brain.</title>
        <authorList>
            <person name="Bano L."/>
            <person name="Kiel M."/>
            <person name="Sales G."/>
            <person name="Doxey A.C."/>
            <person name="Mansfield M.J."/>
            <person name="Schiavone M."/>
            <person name="Rossetto O."/>
            <person name="Pirazzini M."/>
            <person name="Dobrindt U."/>
            <person name="Montecucco C."/>
        </authorList>
    </citation>
    <scope>NUCLEOTIDE SEQUENCE [LARGE SCALE GENOMIC DNA]</scope>
    <source>
        <strain evidence="1 2">DSM 3997</strain>
    </source>
</reference>